<keyword evidence="5" id="KW-1185">Reference proteome</keyword>
<protein>
    <recommendedName>
        <fullName evidence="6">ASST-domain-containing protein</fullName>
    </recommendedName>
</protein>
<dbReference type="Pfam" id="PF14269">
    <property type="entry name" value="Arylsulfotran_2"/>
    <property type="match status" value="1"/>
</dbReference>
<organism evidence="4 5">
    <name type="scientific">Byssochlamys spectabilis (strain No. 5 / NBRC 109023)</name>
    <name type="common">Paecilomyces variotii</name>
    <dbReference type="NCBI Taxonomy" id="1356009"/>
    <lineage>
        <taxon>Eukaryota</taxon>
        <taxon>Fungi</taxon>
        <taxon>Dikarya</taxon>
        <taxon>Ascomycota</taxon>
        <taxon>Pezizomycotina</taxon>
        <taxon>Eurotiomycetes</taxon>
        <taxon>Eurotiomycetidae</taxon>
        <taxon>Eurotiales</taxon>
        <taxon>Thermoascaceae</taxon>
        <taxon>Paecilomyces</taxon>
    </lineage>
</organism>
<feature type="compositionally biased region" description="Polar residues" evidence="1">
    <location>
        <begin position="588"/>
        <end position="603"/>
    </location>
</feature>
<gene>
    <name evidence="4" type="ORF">PVAR5_6776</name>
</gene>
<feature type="transmembrane region" description="Helical" evidence="2">
    <location>
        <begin position="614"/>
        <end position="632"/>
    </location>
</feature>
<keyword evidence="2" id="KW-0812">Transmembrane</keyword>
<proteinExistence type="predicted"/>
<reference evidence="5" key="1">
    <citation type="journal article" date="2014" name="Genome Announc.">
        <title>Draft genome sequence of the formaldehyde-resistant fungus Byssochlamys spectabilis No. 5 (anamorph Paecilomyces variotii No. 5) (NBRC109023).</title>
        <authorList>
            <person name="Oka T."/>
            <person name="Ekino K."/>
            <person name="Fukuda K."/>
            <person name="Nomura Y."/>
        </authorList>
    </citation>
    <scope>NUCLEOTIDE SEQUENCE [LARGE SCALE GENOMIC DNA]</scope>
    <source>
        <strain evidence="5">No. 5 / NBRC 109023</strain>
    </source>
</reference>
<accession>V5G160</accession>
<feature type="compositionally biased region" description="Gly residues" evidence="1">
    <location>
        <begin position="567"/>
        <end position="577"/>
    </location>
</feature>
<keyword evidence="3" id="KW-0732">Signal</keyword>
<feature type="chain" id="PRO_5004736577" description="ASST-domain-containing protein" evidence="3">
    <location>
        <begin position="25"/>
        <end position="699"/>
    </location>
</feature>
<dbReference type="eggNOG" id="ENOG502SI9I">
    <property type="taxonomic scope" value="Eukaryota"/>
</dbReference>
<dbReference type="Proteomes" id="UP000018001">
    <property type="component" value="Unassembled WGS sequence"/>
</dbReference>
<sequence length="699" mass="78662">MPISGLAKKLAWTLALSLPMAACGAGAGARRRTGLIAWCTLYYIWYYGRPDLYPPILTLEINIQERLSPGYIFVTPYEADNPGPYIYDNYGNLVWSGWGSSGPGNAHGMHVCKYKGSDHLCFFQGNQQKGYCRGHGIIMDNRYRIVRSVQAGGGMSSSDMHEFKLINNGKTALMTVYQQRQWDMSAWNIRTGMGWIMESVFQEVDVETSEVLFEWRSLDHVDPTWSYTYPAATDTSGTGLEPHSPWDYFHINSIDKNKDGDYLISSRHTSCIYKISGKTGQVIWRLHGVNPSFKSVNFQFSQQHDARWISENSTHTVVSLYNNGYNGFNQTNDYSSGMIIVIDHGEKTATLVREYGPPGNAMISSSQGNTQVLPNKNVFQGWGNNPFVSEHDENGELLLWGYIAKEWTMNYRALKYQWDADPTDEPALWAYSKATEGNNQTSFYVSWNGATRVTTWKFYGSELQDGPFRVLAMVDKNGFETTYSHPDYSRWSYVEALDADGKVLRRSGTKYTFVPSPELSSYCADTACENAAAFGYPGEEGAGAMIPPPISPLEAEPEGPVSASPGESGGKISGGTGEQEDQVDSDWRQGSTSSSNEQQGQDSNEVLASLADSWVLLSLGVLVGLGVAYVFLRRFHRRHRLTRMQEESDESLEEMQRKAQDRTQGRPWWHWRRWALPEEPQRYYPLSEPGRGMDHGHEP</sequence>
<evidence type="ECO:0000256" key="2">
    <source>
        <dbReference type="SAM" id="Phobius"/>
    </source>
</evidence>
<keyword evidence="2" id="KW-0472">Membrane</keyword>
<evidence type="ECO:0008006" key="6">
    <source>
        <dbReference type="Google" id="ProtNLM"/>
    </source>
</evidence>
<dbReference type="OrthoDB" id="5427350at2759"/>
<dbReference type="EMBL" id="BAUL01000229">
    <property type="protein sequence ID" value="GAD98088.1"/>
    <property type="molecule type" value="Genomic_DNA"/>
</dbReference>
<evidence type="ECO:0000313" key="5">
    <source>
        <dbReference type="Proteomes" id="UP000018001"/>
    </source>
</evidence>
<evidence type="ECO:0000313" key="4">
    <source>
        <dbReference type="EMBL" id="GAD98088.1"/>
    </source>
</evidence>
<dbReference type="InParanoid" id="V5G160"/>
<feature type="signal peptide" evidence="3">
    <location>
        <begin position="1"/>
        <end position="24"/>
    </location>
</feature>
<comment type="caution">
    <text evidence="4">The sequence shown here is derived from an EMBL/GenBank/DDBJ whole genome shotgun (WGS) entry which is preliminary data.</text>
</comment>
<name>V5G160_BYSSN</name>
<dbReference type="InterPro" id="IPR053143">
    <property type="entry name" value="Arylsulfate_ST"/>
</dbReference>
<dbReference type="InterPro" id="IPR039535">
    <property type="entry name" value="ASST-like"/>
</dbReference>
<evidence type="ECO:0000256" key="1">
    <source>
        <dbReference type="SAM" id="MobiDB-lite"/>
    </source>
</evidence>
<evidence type="ECO:0000256" key="3">
    <source>
        <dbReference type="SAM" id="SignalP"/>
    </source>
</evidence>
<dbReference type="HOGENOM" id="CLU_018249_1_0_1"/>
<dbReference type="PANTHER" id="PTHR35340">
    <property type="entry name" value="PQQ ENZYME REPEAT PROTEIN-RELATED"/>
    <property type="match status" value="1"/>
</dbReference>
<dbReference type="PANTHER" id="PTHR35340:SF9">
    <property type="entry name" value="ASST-DOMAIN-CONTAINING PROTEIN"/>
    <property type="match status" value="1"/>
</dbReference>
<feature type="region of interest" description="Disordered" evidence="1">
    <location>
        <begin position="543"/>
        <end position="603"/>
    </location>
</feature>
<dbReference type="AlphaFoldDB" id="V5G160"/>
<keyword evidence="2" id="KW-1133">Transmembrane helix</keyword>